<feature type="binding site" evidence="5">
    <location>
        <position position="72"/>
    </location>
    <ligand>
        <name>S-adenosyl-L-methionine</name>
        <dbReference type="ChEBI" id="CHEBI:59789"/>
    </ligand>
</feature>
<dbReference type="Proteomes" id="UP000650081">
    <property type="component" value="Unassembled WGS sequence"/>
</dbReference>
<dbReference type="EMBL" id="JACSIT010000135">
    <property type="protein sequence ID" value="MBC6995343.1"/>
    <property type="molecule type" value="Genomic_DNA"/>
</dbReference>
<feature type="binding site" evidence="5">
    <location>
        <position position="92"/>
    </location>
    <ligand>
        <name>S-adenosyl-L-methionine</name>
        <dbReference type="ChEBI" id="CHEBI:59789"/>
    </ligand>
</feature>
<gene>
    <name evidence="6" type="primary">ubiE</name>
    <name evidence="5" type="synonym">menG</name>
    <name evidence="6" type="ORF">H9S92_14310</name>
</gene>
<sequence>MATTPDHNTIKPYGASDSKKAEVGQMFDAIAPTYDLLNRGTSLGVDTLWRAKMIRQLEPAVHRRILDVATGTADVAIQTVKRADVDHVTGLDLSAGMLHYGRQKVSAAGLDDRITLVQGDSENLPYPAASFDAVTVSFGVRNFENLERGLAEMHRVLRPGGKLVVLEFSRITFAPIRWGFNFYFGKIMPLIGRLQSKDPRAYAYLFESVQAFPSGKAFTAKLEKVGFKKTECKALTFGIASIYTGVK</sequence>
<dbReference type="HAMAP" id="MF_01813">
    <property type="entry name" value="MenG_UbiE_methyltr"/>
    <property type="match status" value="1"/>
</dbReference>
<feature type="binding site" evidence="5">
    <location>
        <position position="137"/>
    </location>
    <ligand>
        <name>S-adenosyl-L-methionine</name>
        <dbReference type="ChEBI" id="CHEBI:59789"/>
    </ligand>
</feature>
<dbReference type="RefSeq" id="WP_187467380.1">
    <property type="nucleotide sequence ID" value="NZ_JACSIT010000135.1"/>
</dbReference>
<evidence type="ECO:0000313" key="7">
    <source>
        <dbReference type="Proteomes" id="UP000650081"/>
    </source>
</evidence>
<evidence type="ECO:0000256" key="2">
    <source>
        <dbReference type="ARBA" id="ARBA00022603"/>
    </source>
</evidence>
<dbReference type="EC" id="2.1.1.163" evidence="5"/>
<feature type="binding site" evidence="5">
    <location>
        <begin position="120"/>
        <end position="121"/>
    </location>
    <ligand>
        <name>S-adenosyl-L-methionine</name>
        <dbReference type="ChEBI" id="CHEBI:59789"/>
    </ligand>
</feature>
<dbReference type="InterPro" id="IPR023576">
    <property type="entry name" value="UbiE/COQ5_MeTrFase_CS"/>
</dbReference>
<reference evidence="6" key="1">
    <citation type="submission" date="2020-08" db="EMBL/GenBank/DDBJ databases">
        <title>Lewinella bacteria from marine environments.</title>
        <authorList>
            <person name="Zhong Y."/>
        </authorList>
    </citation>
    <scope>NUCLEOTIDE SEQUENCE</scope>
    <source>
        <strain evidence="6">KCTC 42187</strain>
    </source>
</reference>
<dbReference type="GO" id="GO:0043770">
    <property type="term" value="F:demethylmenaquinone methyltransferase activity"/>
    <property type="evidence" value="ECO:0007669"/>
    <property type="project" value="UniProtKB-UniRule"/>
</dbReference>
<dbReference type="GO" id="GO:0009234">
    <property type="term" value="P:menaquinone biosynthetic process"/>
    <property type="evidence" value="ECO:0007669"/>
    <property type="project" value="UniProtKB-UniRule"/>
</dbReference>
<evidence type="ECO:0000256" key="5">
    <source>
        <dbReference type="HAMAP-Rule" id="MF_01813"/>
    </source>
</evidence>
<dbReference type="AlphaFoldDB" id="A0A923PQ37"/>
<comment type="catalytic activity">
    <reaction evidence="5">
        <text>a 2-demethylmenaquinol + S-adenosyl-L-methionine = a menaquinol + S-adenosyl-L-homocysteine + H(+)</text>
        <dbReference type="Rhea" id="RHEA:42640"/>
        <dbReference type="Rhea" id="RHEA-COMP:9539"/>
        <dbReference type="Rhea" id="RHEA-COMP:9563"/>
        <dbReference type="ChEBI" id="CHEBI:15378"/>
        <dbReference type="ChEBI" id="CHEBI:18151"/>
        <dbReference type="ChEBI" id="CHEBI:55437"/>
        <dbReference type="ChEBI" id="CHEBI:57856"/>
        <dbReference type="ChEBI" id="CHEBI:59789"/>
        <dbReference type="EC" id="2.1.1.163"/>
    </reaction>
</comment>
<evidence type="ECO:0000256" key="1">
    <source>
        <dbReference type="ARBA" id="ARBA00022428"/>
    </source>
</evidence>
<comment type="caution">
    <text evidence="6">The sequence shown here is derived from an EMBL/GenBank/DDBJ whole genome shotgun (WGS) entry which is preliminary data.</text>
</comment>
<evidence type="ECO:0000256" key="4">
    <source>
        <dbReference type="ARBA" id="ARBA00022691"/>
    </source>
</evidence>
<dbReference type="InterPro" id="IPR004033">
    <property type="entry name" value="UbiE/COQ5_MeTrFase"/>
</dbReference>
<dbReference type="PANTHER" id="PTHR43591">
    <property type="entry name" value="METHYLTRANSFERASE"/>
    <property type="match status" value="1"/>
</dbReference>
<dbReference type="NCBIfam" id="TIGR01934">
    <property type="entry name" value="MenG_MenH_UbiE"/>
    <property type="match status" value="1"/>
</dbReference>
<proteinExistence type="inferred from homology"/>
<comment type="pathway">
    <text evidence="5">Quinol/quinone metabolism; menaquinone biosynthesis; menaquinol from 1,4-dihydroxy-2-naphthoate: step 2/2.</text>
</comment>
<dbReference type="NCBIfam" id="NF001244">
    <property type="entry name" value="PRK00216.1-5"/>
    <property type="match status" value="1"/>
</dbReference>
<accession>A0A923PQ37</accession>
<dbReference type="Gene3D" id="3.40.50.150">
    <property type="entry name" value="Vaccinia Virus protein VP39"/>
    <property type="match status" value="1"/>
</dbReference>
<comment type="similarity">
    <text evidence="5">Belongs to the class I-like SAM-binding methyltransferase superfamily. MenG/UbiE family.</text>
</comment>
<dbReference type="PROSITE" id="PS01184">
    <property type="entry name" value="UBIE_2"/>
    <property type="match status" value="1"/>
</dbReference>
<protein>
    <recommendedName>
        <fullName evidence="5">Demethylmenaquinone methyltransferase</fullName>
        <ecNumber evidence="5">2.1.1.163</ecNumber>
    </recommendedName>
</protein>
<dbReference type="Pfam" id="PF01209">
    <property type="entry name" value="Ubie_methyltran"/>
    <property type="match status" value="1"/>
</dbReference>
<name>A0A923PQ37_9BACT</name>
<keyword evidence="3 5" id="KW-0808">Transferase</keyword>
<evidence type="ECO:0000256" key="3">
    <source>
        <dbReference type="ARBA" id="ARBA00022679"/>
    </source>
</evidence>
<dbReference type="PANTHER" id="PTHR43591:SF24">
    <property type="entry name" value="2-METHOXY-6-POLYPRENYL-1,4-BENZOQUINOL METHYLASE, MITOCHONDRIAL"/>
    <property type="match status" value="1"/>
</dbReference>
<dbReference type="SUPFAM" id="SSF53335">
    <property type="entry name" value="S-adenosyl-L-methionine-dependent methyltransferases"/>
    <property type="match status" value="1"/>
</dbReference>
<comment type="function">
    <text evidence="5">Methyltransferase required for the conversion of demethylmenaquinol (DMKH2) to menaquinol (MKH2).</text>
</comment>
<keyword evidence="2 5" id="KW-0489">Methyltransferase</keyword>
<keyword evidence="7" id="KW-1185">Reference proteome</keyword>
<dbReference type="CDD" id="cd02440">
    <property type="entry name" value="AdoMet_MTases"/>
    <property type="match status" value="1"/>
</dbReference>
<keyword evidence="4 5" id="KW-0949">S-adenosyl-L-methionine</keyword>
<dbReference type="PROSITE" id="PS51608">
    <property type="entry name" value="SAM_MT_UBIE"/>
    <property type="match status" value="1"/>
</dbReference>
<evidence type="ECO:0000313" key="6">
    <source>
        <dbReference type="EMBL" id="MBC6995343.1"/>
    </source>
</evidence>
<organism evidence="6 7">
    <name type="scientific">Neolewinella lacunae</name>
    <dbReference type="NCBI Taxonomy" id="1517758"/>
    <lineage>
        <taxon>Bacteria</taxon>
        <taxon>Pseudomonadati</taxon>
        <taxon>Bacteroidota</taxon>
        <taxon>Saprospiria</taxon>
        <taxon>Saprospirales</taxon>
        <taxon>Lewinellaceae</taxon>
        <taxon>Neolewinella</taxon>
    </lineage>
</organism>
<keyword evidence="1 5" id="KW-0474">Menaquinone biosynthesis</keyword>
<dbReference type="InterPro" id="IPR029063">
    <property type="entry name" value="SAM-dependent_MTases_sf"/>
</dbReference>
<dbReference type="GO" id="GO:0032259">
    <property type="term" value="P:methylation"/>
    <property type="evidence" value="ECO:0007669"/>
    <property type="project" value="UniProtKB-KW"/>
</dbReference>